<evidence type="ECO:0000256" key="1">
    <source>
        <dbReference type="SAM" id="MobiDB-lite"/>
    </source>
</evidence>
<evidence type="ECO:0000313" key="2">
    <source>
        <dbReference type="EMBL" id="KMV17571.1"/>
    </source>
</evidence>
<feature type="compositionally biased region" description="Basic and acidic residues" evidence="1">
    <location>
        <begin position="20"/>
        <end position="31"/>
    </location>
</feature>
<dbReference type="EMBL" id="LFOD01000012">
    <property type="protein sequence ID" value="KMV17571.1"/>
    <property type="molecule type" value="Genomic_DNA"/>
</dbReference>
<organism evidence="2 3">
    <name type="scientific">Mycolicibacterium conceptionense</name>
    <dbReference type="NCBI Taxonomy" id="451644"/>
    <lineage>
        <taxon>Bacteria</taxon>
        <taxon>Bacillati</taxon>
        <taxon>Actinomycetota</taxon>
        <taxon>Actinomycetes</taxon>
        <taxon>Mycobacteriales</taxon>
        <taxon>Mycobacteriaceae</taxon>
        <taxon>Mycolicibacterium</taxon>
    </lineage>
</organism>
<name>A0A0J8U834_9MYCO</name>
<comment type="caution">
    <text evidence="2">The sequence shown here is derived from an EMBL/GenBank/DDBJ whole genome shotgun (WGS) entry which is preliminary data.</text>
</comment>
<sequence>MWRPWRRRRADGRSITNAGRRPELTRGEELDGLRQRMEAEAVVEGAQMAARIDDLNGLIERMDQEERLRRQLRDLRDQLRLGVLEVSMRIDEVGQWSPEHLERTRMRTTILLDATETLRDQYLHRGGADDPDHLLYAEQATVLRAMLNRIREVELSR</sequence>
<accession>A0A0J8U834</accession>
<dbReference type="PATRIC" id="fig|451644.5.peg.3069"/>
<proteinExistence type="predicted"/>
<dbReference type="Proteomes" id="UP000037594">
    <property type="component" value="Unassembled WGS sequence"/>
</dbReference>
<dbReference type="AlphaFoldDB" id="A0A0J8U834"/>
<evidence type="ECO:0000313" key="3">
    <source>
        <dbReference type="Proteomes" id="UP000037594"/>
    </source>
</evidence>
<reference evidence="2 3" key="1">
    <citation type="submission" date="2015-06" db="EMBL/GenBank/DDBJ databases">
        <title>Genome sequence of Mycobacterium conceptionense strain MLE.</title>
        <authorList>
            <person name="Greninger A.L."/>
            <person name="Cunningham G."/>
            <person name="Chiu C.Y."/>
            <person name="Miller S."/>
        </authorList>
    </citation>
    <scope>NUCLEOTIDE SEQUENCE [LARGE SCALE GENOMIC DNA]</scope>
    <source>
        <strain evidence="2 3">MLE</strain>
    </source>
</reference>
<protein>
    <submittedName>
        <fullName evidence="2">Uncharacterized protein</fullName>
    </submittedName>
</protein>
<feature type="compositionally biased region" description="Basic residues" evidence="1">
    <location>
        <begin position="1"/>
        <end position="10"/>
    </location>
</feature>
<gene>
    <name evidence="2" type="ORF">ACT17_14840</name>
</gene>
<feature type="region of interest" description="Disordered" evidence="1">
    <location>
        <begin position="1"/>
        <end position="31"/>
    </location>
</feature>